<organism evidence="1 2">
    <name type="scientific">Deinococcus gobiensis (strain DSM 21396 / JCM 16679 / CGMCC 1.7299 / I-0)</name>
    <dbReference type="NCBI Taxonomy" id="745776"/>
    <lineage>
        <taxon>Bacteria</taxon>
        <taxon>Thermotogati</taxon>
        <taxon>Deinococcota</taxon>
        <taxon>Deinococci</taxon>
        <taxon>Deinococcales</taxon>
        <taxon>Deinococcaceae</taxon>
        <taxon>Deinococcus</taxon>
    </lineage>
</organism>
<reference evidence="1 2" key="1">
    <citation type="journal article" date="2012" name="PLoS ONE">
        <title>Genome sequence and transcriptome analysis of the radioresistant bacterium Deinococcus gobiensis: insights into the extreme environmental adaptations.</title>
        <authorList>
            <person name="Yuan M."/>
            <person name="Chen M."/>
            <person name="Zhang W."/>
            <person name="Lu W."/>
            <person name="Wang J."/>
            <person name="Yang M."/>
            <person name="Zhao P."/>
            <person name="Tang R."/>
            <person name="Li X."/>
            <person name="Hao Y."/>
            <person name="Zhou Z."/>
            <person name="Zhan Y."/>
            <person name="Yu H."/>
            <person name="Teng C."/>
            <person name="Yan Y."/>
            <person name="Ping S."/>
            <person name="Wang Y."/>
            <person name="Lin M."/>
        </authorList>
    </citation>
    <scope>NUCLEOTIDE SEQUENCE [LARGE SCALE GENOMIC DNA]</scope>
    <source>
        <strain evidence="2">DSM 21396 / JCM 16679 / CGMCC 1.7299 / I-0</strain>
        <plasmid evidence="1">P3</plasmid>
    </source>
</reference>
<proteinExistence type="predicted"/>
<dbReference type="InterPro" id="IPR009951">
    <property type="entry name" value="Host-nuc_inhib_Gam"/>
</dbReference>
<dbReference type="PATRIC" id="fig|745776.4.peg.3913"/>
<name>H8H345_DEIGI</name>
<dbReference type="SUPFAM" id="SSF161266">
    <property type="entry name" value="Gam-like"/>
    <property type="match status" value="1"/>
</dbReference>
<keyword evidence="1" id="KW-0614">Plasmid</keyword>
<dbReference type="Proteomes" id="UP000007575">
    <property type="component" value="Plasmid P3"/>
</dbReference>
<evidence type="ECO:0000313" key="1">
    <source>
        <dbReference type="EMBL" id="AFD27942.1"/>
    </source>
</evidence>
<dbReference type="EMBL" id="CP002194">
    <property type="protein sequence ID" value="AFD27942.1"/>
    <property type="molecule type" value="Genomic_DNA"/>
</dbReference>
<dbReference type="HOGENOM" id="CLU_1080620_0_0_0"/>
<dbReference type="AlphaFoldDB" id="H8H345"/>
<dbReference type="Pfam" id="PF07352">
    <property type="entry name" value="Phage_Mu_Gam"/>
    <property type="match status" value="1"/>
</dbReference>
<sequence>MVRIDSPPESPQPLAAFLQTIPDLQLPSPPPAGKTVHMISAIDPTTYADALTRIQALWNAGASQIGHPDHAEFEGLYAAITVYEVAEGLSAPQDQFQIDTLERLQWFVGKKADLQSRKVRLKAQYDAMLRDIERNEEHLDWRYAAQAEQVLRANLSKGKSLKLLTGTVGLRKTAARVGTTDDAALLRALEAAGGDLATVIEPKINLTALNRLIKIEGDTVYLVSEGTIAELPGLSIKPATETFFVKAGKEGEGTDQE</sequence>
<protein>
    <submittedName>
        <fullName evidence="1">Uncharacterized protein</fullName>
    </submittedName>
</protein>
<accession>H8H345</accession>
<dbReference type="OrthoDB" id="66769at2"/>
<gene>
    <name evidence="1" type="ordered locus">DGo_PC0150</name>
</gene>
<geneLocation type="plasmid" evidence="1 2">
    <name>P3</name>
</geneLocation>
<dbReference type="GO" id="GO:0003690">
    <property type="term" value="F:double-stranded DNA binding"/>
    <property type="evidence" value="ECO:0007669"/>
    <property type="project" value="InterPro"/>
</dbReference>
<evidence type="ECO:0000313" key="2">
    <source>
        <dbReference type="Proteomes" id="UP000007575"/>
    </source>
</evidence>
<dbReference type="KEGG" id="dgo:DGo_PC0150"/>
<dbReference type="GO" id="GO:0042262">
    <property type="term" value="P:DNA protection"/>
    <property type="evidence" value="ECO:0007669"/>
    <property type="project" value="InterPro"/>
</dbReference>
<keyword evidence="2" id="KW-1185">Reference proteome</keyword>